<dbReference type="AlphaFoldDB" id="A0A9D1ZBU4"/>
<dbReference type="EMBL" id="DXCO01000037">
    <property type="protein sequence ID" value="HIY78518.1"/>
    <property type="molecule type" value="Genomic_DNA"/>
</dbReference>
<reference evidence="3" key="1">
    <citation type="journal article" date="2021" name="PeerJ">
        <title>Extensive microbial diversity within the chicken gut microbiome revealed by metagenomics and culture.</title>
        <authorList>
            <person name="Gilroy R."/>
            <person name="Ravi A."/>
            <person name="Getino M."/>
            <person name="Pursley I."/>
            <person name="Horton D.L."/>
            <person name="Alikhan N.F."/>
            <person name="Baker D."/>
            <person name="Gharbi K."/>
            <person name="Hall N."/>
            <person name="Watson M."/>
            <person name="Adriaenssens E.M."/>
            <person name="Foster-Nyarko E."/>
            <person name="Jarju S."/>
            <person name="Secka A."/>
            <person name="Antonio M."/>
            <person name="Oren A."/>
            <person name="Chaudhuri R.R."/>
            <person name="La Ragione R."/>
            <person name="Hildebrand F."/>
            <person name="Pallen M.J."/>
        </authorList>
    </citation>
    <scope>NUCLEOTIDE SEQUENCE</scope>
    <source>
        <strain evidence="3">CHK199-9574</strain>
    </source>
</reference>
<keyword evidence="1" id="KW-0378">Hydrolase</keyword>
<dbReference type="InterPro" id="IPR017853">
    <property type="entry name" value="GH"/>
</dbReference>
<keyword evidence="2" id="KW-0326">Glycosidase</keyword>
<dbReference type="Gene3D" id="2.70.98.60">
    <property type="entry name" value="alpha-galactosidase from lactobacil brevis"/>
    <property type="match status" value="1"/>
</dbReference>
<gene>
    <name evidence="3" type="ORF">H9728_05690</name>
</gene>
<dbReference type="Gene3D" id="3.20.20.70">
    <property type="entry name" value="Aldolase class I"/>
    <property type="match status" value="1"/>
</dbReference>
<evidence type="ECO:0000313" key="4">
    <source>
        <dbReference type="Proteomes" id="UP000824135"/>
    </source>
</evidence>
<dbReference type="PRINTS" id="PR00743">
    <property type="entry name" value="GLHYDRLASE36"/>
</dbReference>
<dbReference type="PANTHER" id="PTHR43053">
    <property type="entry name" value="GLYCOSIDASE FAMILY 31"/>
    <property type="match status" value="1"/>
</dbReference>
<proteinExistence type="predicted"/>
<dbReference type="InterPro" id="IPR002252">
    <property type="entry name" value="Glyco_hydro_36"/>
</dbReference>
<organism evidence="3 4">
    <name type="scientific">Candidatus Borkfalkia excrementavium</name>
    <dbReference type="NCBI Taxonomy" id="2838505"/>
    <lineage>
        <taxon>Bacteria</taxon>
        <taxon>Bacillati</taxon>
        <taxon>Bacillota</taxon>
        <taxon>Clostridia</taxon>
        <taxon>Christensenellales</taxon>
        <taxon>Christensenellaceae</taxon>
        <taxon>Candidatus Borkfalkia</taxon>
    </lineage>
</organism>
<comment type="caution">
    <text evidence="3">The sequence shown here is derived from an EMBL/GenBank/DDBJ whole genome shotgun (WGS) entry which is preliminary data.</text>
</comment>
<accession>A0A9D1ZBU4</accession>
<dbReference type="InterPro" id="IPR038417">
    <property type="entry name" value="Alpga-gal_N_sf"/>
</dbReference>
<protein>
    <submittedName>
        <fullName evidence="3">Alpha-galactosidase</fullName>
    </submittedName>
</protein>
<dbReference type="Pfam" id="PF02065">
    <property type="entry name" value="Melibiase"/>
    <property type="match status" value="1"/>
</dbReference>
<dbReference type="PANTHER" id="PTHR43053:SF3">
    <property type="entry name" value="ALPHA-GALACTOSIDASE C-RELATED"/>
    <property type="match status" value="1"/>
</dbReference>
<dbReference type="InterPro" id="IPR050985">
    <property type="entry name" value="Alpha-glycosidase_related"/>
</dbReference>
<dbReference type="GO" id="GO:0004557">
    <property type="term" value="F:alpha-galactosidase activity"/>
    <property type="evidence" value="ECO:0007669"/>
    <property type="project" value="InterPro"/>
</dbReference>
<evidence type="ECO:0000256" key="1">
    <source>
        <dbReference type="ARBA" id="ARBA00022801"/>
    </source>
</evidence>
<dbReference type="CDD" id="cd14791">
    <property type="entry name" value="GH36"/>
    <property type="match status" value="1"/>
</dbReference>
<sequence length="685" mass="77636">MELNFEYENVKLDFEITQDRIVRKPRQDFVCADTERAQSLAEICEVQIRGRMTRGHMGARHLQSSESGRFRYVAHAIEKGERGALLTITQRSDLAELRSFFFVPKGTGTLRTWHEIENIGAQPFTLEYIGTYGELMMTEPKTFGETEFWLPTNGSYCECQWSRAPLSVYGVFGGHNMKSQKKLCISNTGAWSTKTYLPMGAVKDRNGAFTMWQIEANGSWSYELSDLYDSLTLHLNGPTFEEHNWQKTLKPGERFETVKAAVTRGRSFNEAAANMTAYRRAIVVNNRLAAPVVFNEYMYASWNTPSEKTAYALAPVAKRFGADYYVIDCGWHDEEPDPFYYLGRWEESASRYPGGLKKTLDFIRAQGLVPGLWMEPEAVGAKGDAAKLYEEDAYFSRGGAVLGISERYQLDFRNEKVFSRLEKIVGKLVEDYGVGYLKLDYNIEPGVGTDRNAESCGDGLLEHNRAYLRWVCRLREKYPSLVIENCASGGNRMDYLTLANCDLQSTSDQIDYRVYPYIAANMFSVLLPEQAAVWAYPASHVDESQPDRECVIMNMINGLAGRMHLASRLNLLNEENGALVREACEFSHEIDGFRKRALPWFHKDLPAEMDAGQVVFGMREGGRLLVFAYRMHGEEKICIDAGREIGSAAVVYPKDSQIGLSVNGGTLSMKFPQPYMARVIEIRFK</sequence>
<reference evidence="3" key="2">
    <citation type="submission" date="2021-04" db="EMBL/GenBank/DDBJ databases">
        <authorList>
            <person name="Gilroy R."/>
        </authorList>
    </citation>
    <scope>NUCLEOTIDE SEQUENCE</scope>
    <source>
        <strain evidence="3">CHK199-9574</strain>
    </source>
</reference>
<evidence type="ECO:0000313" key="3">
    <source>
        <dbReference type="EMBL" id="HIY78518.1"/>
    </source>
</evidence>
<name>A0A9D1ZBU4_9FIRM</name>
<dbReference type="SUPFAM" id="SSF51445">
    <property type="entry name" value="(Trans)glycosidases"/>
    <property type="match status" value="1"/>
</dbReference>
<dbReference type="GO" id="GO:0016052">
    <property type="term" value="P:carbohydrate catabolic process"/>
    <property type="evidence" value="ECO:0007669"/>
    <property type="project" value="InterPro"/>
</dbReference>
<evidence type="ECO:0000256" key="2">
    <source>
        <dbReference type="ARBA" id="ARBA00023295"/>
    </source>
</evidence>
<dbReference type="InterPro" id="IPR013785">
    <property type="entry name" value="Aldolase_TIM"/>
</dbReference>
<dbReference type="Proteomes" id="UP000824135">
    <property type="component" value="Unassembled WGS sequence"/>
</dbReference>